<comment type="caution">
    <text evidence="1">The sequence shown here is derived from an EMBL/GenBank/DDBJ whole genome shotgun (WGS) entry which is preliminary data.</text>
</comment>
<dbReference type="OrthoDB" id="6422270at2759"/>
<evidence type="ECO:0000313" key="1">
    <source>
        <dbReference type="EMBL" id="GFS40160.1"/>
    </source>
</evidence>
<gene>
    <name evidence="1" type="ORF">NPIL_350541</name>
</gene>
<protein>
    <submittedName>
        <fullName evidence="1">Uncharacterized protein</fullName>
    </submittedName>
</protein>
<evidence type="ECO:0000313" key="2">
    <source>
        <dbReference type="Proteomes" id="UP000887013"/>
    </source>
</evidence>
<accession>A0A8X6ID66</accession>
<name>A0A8X6ID66_NEPPI</name>
<dbReference type="EMBL" id="BMAW01089484">
    <property type="protein sequence ID" value="GFS40160.1"/>
    <property type="molecule type" value="Genomic_DNA"/>
</dbReference>
<dbReference type="Proteomes" id="UP000887013">
    <property type="component" value="Unassembled WGS sequence"/>
</dbReference>
<sequence length="74" mass="8170">MKLLSGKSYSEASVGTAVRIPVPEVDRGRGDARSILEVIMENNGEGFFRLGTRDGRIKQLCSRSRSVYHPPAHL</sequence>
<proteinExistence type="predicted"/>
<organism evidence="1 2">
    <name type="scientific">Nephila pilipes</name>
    <name type="common">Giant wood spider</name>
    <name type="synonym">Nephila maculata</name>
    <dbReference type="NCBI Taxonomy" id="299642"/>
    <lineage>
        <taxon>Eukaryota</taxon>
        <taxon>Metazoa</taxon>
        <taxon>Ecdysozoa</taxon>
        <taxon>Arthropoda</taxon>
        <taxon>Chelicerata</taxon>
        <taxon>Arachnida</taxon>
        <taxon>Araneae</taxon>
        <taxon>Araneomorphae</taxon>
        <taxon>Entelegynae</taxon>
        <taxon>Araneoidea</taxon>
        <taxon>Nephilidae</taxon>
        <taxon>Nephila</taxon>
    </lineage>
</organism>
<reference evidence="1" key="1">
    <citation type="submission" date="2020-08" db="EMBL/GenBank/DDBJ databases">
        <title>Multicomponent nature underlies the extraordinary mechanical properties of spider dragline silk.</title>
        <authorList>
            <person name="Kono N."/>
            <person name="Nakamura H."/>
            <person name="Mori M."/>
            <person name="Yoshida Y."/>
            <person name="Ohtoshi R."/>
            <person name="Malay A.D."/>
            <person name="Moran D.A.P."/>
            <person name="Tomita M."/>
            <person name="Numata K."/>
            <person name="Arakawa K."/>
        </authorList>
    </citation>
    <scope>NUCLEOTIDE SEQUENCE</scope>
</reference>
<keyword evidence="2" id="KW-1185">Reference proteome</keyword>
<dbReference type="AlphaFoldDB" id="A0A8X6ID66"/>